<evidence type="ECO:0000256" key="11">
    <source>
        <dbReference type="SAM" id="MobiDB-lite"/>
    </source>
</evidence>
<feature type="domain" description="DDE-1" evidence="13">
    <location>
        <begin position="706"/>
        <end position="870"/>
    </location>
</feature>
<comment type="similarity">
    <text evidence="2">Belongs to the thiolase-like superfamily. HMG-CoA synthase family.</text>
</comment>
<keyword evidence="6" id="KW-0756">Sterol biosynthesis</keyword>
<feature type="active site" description="Proton donor/acceptor" evidence="8">
    <location>
        <position position="262"/>
    </location>
</feature>
<dbReference type="InterPro" id="IPR009057">
    <property type="entry name" value="Homeodomain-like_sf"/>
</dbReference>
<keyword evidence="4" id="KW-0808">Transferase</keyword>
<dbReference type="InterPro" id="IPR004875">
    <property type="entry name" value="DDE_SF_endonuclease_dom"/>
</dbReference>
<evidence type="ECO:0000256" key="6">
    <source>
        <dbReference type="ARBA" id="ARBA00023011"/>
    </source>
</evidence>
<proteinExistence type="inferred from homology"/>
<evidence type="ECO:0000313" key="16">
    <source>
        <dbReference type="EMBL" id="KAL3867953.1"/>
    </source>
</evidence>
<evidence type="ECO:0000256" key="1">
    <source>
        <dbReference type="ARBA" id="ARBA00005218"/>
    </source>
</evidence>
<feature type="binding site" evidence="9">
    <location>
        <position position="271"/>
    </location>
    <ligand>
        <name>CoA</name>
        <dbReference type="ChEBI" id="CHEBI:57287"/>
    </ligand>
</feature>
<dbReference type="SUPFAM" id="SSF53901">
    <property type="entry name" value="Thiolase-like"/>
    <property type="match status" value="2"/>
</dbReference>
<feature type="binding site" evidence="9">
    <location>
        <position position="221"/>
    </location>
    <ligand>
        <name>CoA</name>
        <dbReference type="ChEBI" id="CHEBI:57287"/>
    </ligand>
</feature>
<protein>
    <recommendedName>
        <fullName evidence="3">hydroxymethylglutaryl-CoA synthase</fullName>
        <ecNumber evidence="3">2.3.3.10</ecNumber>
    </recommendedName>
</protein>
<evidence type="ECO:0000256" key="5">
    <source>
        <dbReference type="ARBA" id="ARBA00022955"/>
    </source>
</evidence>
<dbReference type="Pfam" id="PF01154">
    <property type="entry name" value="HMG_CoA_synt_N"/>
    <property type="match status" value="1"/>
</dbReference>
<dbReference type="Pfam" id="PF08540">
    <property type="entry name" value="HMG_CoA_synt_C"/>
    <property type="match status" value="1"/>
</dbReference>
<keyword evidence="10" id="KW-0175">Coiled coil</keyword>
<evidence type="ECO:0000259" key="15">
    <source>
        <dbReference type="Pfam" id="PF08540"/>
    </source>
</evidence>
<feature type="domain" description="HTH psq-type" evidence="14">
    <location>
        <begin position="512"/>
        <end position="549"/>
    </location>
</feature>
<feature type="compositionally biased region" description="Polar residues" evidence="11">
    <location>
        <begin position="482"/>
        <end position="494"/>
    </location>
</feature>
<evidence type="ECO:0000256" key="3">
    <source>
        <dbReference type="ARBA" id="ARBA00012978"/>
    </source>
</evidence>
<comment type="pathway">
    <text evidence="1">Metabolic intermediate biosynthesis; (R)-mevalonate biosynthesis; (R)-mevalonate from acetyl-CoA: step 2/3.</text>
</comment>
<keyword evidence="17" id="KW-1185">Reference proteome</keyword>
<comment type="caution">
    <text evidence="16">The sequence shown here is derived from an EMBL/GenBank/DDBJ whole genome shotgun (WGS) entry which is preliminary data.</text>
</comment>
<keyword evidence="5" id="KW-0443">Lipid metabolism</keyword>
<dbReference type="FunFam" id="3.40.47.10:FF:000008">
    <property type="entry name" value="3-hydroxy-3-methylglutaryl coenzyme A synthase"/>
    <property type="match status" value="1"/>
</dbReference>
<dbReference type="GO" id="GO:0004421">
    <property type="term" value="F:hydroxymethylglutaryl-CoA synthase activity"/>
    <property type="evidence" value="ECO:0007669"/>
    <property type="project" value="UniProtKB-EC"/>
</dbReference>
<dbReference type="InterPro" id="IPR013528">
    <property type="entry name" value="HMG_CoA_synth_N"/>
</dbReference>
<evidence type="ECO:0000259" key="14">
    <source>
        <dbReference type="Pfam" id="PF05225"/>
    </source>
</evidence>
<dbReference type="SUPFAM" id="SSF46689">
    <property type="entry name" value="Homeodomain-like"/>
    <property type="match status" value="1"/>
</dbReference>
<dbReference type="Gene3D" id="1.10.10.60">
    <property type="entry name" value="Homeodomain-like"/>
    <property type="match status" value="1"/>
</dbReference>
<dbReference type="Pfam" id="PF03184">
    <property type="entry name" value="DDE_1"/>
    <property type="match status" value="1"/>
</dbReference>
<feature type="coiled-coil region" evidence="10">
    <location>
        <begin position="900"/>
        <end position="948"/>
    </location>
</feature>
<reference evidence="16 17" key="1">
    <citation type="submission" date="2024-11" db="EMBL/GenBank/DDBJ databases">
        <title>Chromosome-level genome assembly of the freshwater bivalve Anodonta woodiana.</title>
        <authorList>
            <person name="Chen X."/>
        </authorList>
    </citation>
    <scope>NUCLEOTIDE SEQUENCE [LARGE SCALE GENOMIC DNA]</scope>
    <source>
        <strain evidence="16">MN2024</strain>
        <tissue evidence="16">Gills</tissue>
    </source>
</reference>
<evidence type="ECO:0000256" key="7">
    <source>
        <dbReference type="ARBA" id="ARBA00049887"/>
    </source>
</evidence>
<dbReference type="PANTHER" id="PTHR43323">
    <property type="entry name" value="3-HYDROXY-3-METHYLGLUTARYL COENZYME A SYNTHASE"/>
    <property type="match status" value="1"/>
</dbReference>
<keyword evidence="6" id="KW-0753">Steroid metabolism</keyword>
<evidence type="ECO:0000256" key="4">
    <source>
        <dbReference type="ARBA" id="ARBA00022679"/>
    </source>
</evidence>
<dbReference type="Proteomes" id="UP001634394">
    <property type="component" value="Unassembled WGS sequence"/>
</dbReference>
<keyword evidence="5" id="KW-0444">Lipid biosynthesis</keyword>
<feature type="active site" description="Proton donor/acceptor" evidence="8">
    <location>
        <position position="95"/>
    </location>
</feature>
<feature type="binding site" evidence="9">
    <location>
        <position position="167"/>
    </location>
    <ligand>
        <name>CoA</name>
        <dbReference type="ChEBI" id="CHEBI:57287"/>
    </ligand>
</feature>
<gene>
    <name evidence="16" type="ORF">ACJMK2_040795</name>
</gene>
<dbReference type="InterPro" id="IPR010122">
    <property type="entry name" value="HMG_CoA_synthase_euk"/>
</dbReference>
<feature type="compositionally biased region" description="Basic residues" evidence="11">
    <location>
        <begin position="1023"/>
        <end position="1038"/>
    </location>
</feature>
<evidence type="ECO:0000256" key="10">
    <source>
        <dbReference type="SAM" id="Coils"/>
    </source>
</evidence>
<dbReference type="InterPro" id="IPR007889">
    <property type="entry name" value="HTH_Psq"/>
</dbReference>
<dbReference type="CDD" id="cd00827">
    <property type="entry name" value="init_cond_enzymes"/>
    <property type="match status" value="1"/>
</dbReference>
<dbReference type="EMBL" id="JBJQND010000008">
    <property type="protein sequence ID" value="KAL3867953.1"/>
    <property type="molecule type" value="Genomic_DNA"/>
</dbReference>
<feature type="domain" description="Hydroxymethylglutaryl-coenzyme A synthase N-terminal" evidence="12">
    <location>
        <begin position="13"/>
        <end position="186"/>
    </location>
</feature>
<evidence type="ECO:0000256" key="2">
    <source>
        <dbReference type="ARBA" id="ARBA00007061"/>
    </source>
</evidence>
<accession>A0ABD3W4Y8</accession>
<dbReference type="NCBIfam" id="TIGR01833">
    <property type="entry name" value="HMG-CoA-S_euk"/>
    <property type="match status" value="1"/>
</dbReference>
<feature type="binding site" evidence="9">
    <location>
        <position position="267"/>
    </location>
    <ligand>
        <name>CoA</name>
        <dbReference type="ChEBI" id="CHEBI:57287"/>
    </ligand>
</feature>
<evidence type="ECO:0000256" key="9">
    <source>
        <dbReference type="PIRSR" id="PIRSR610122-2"/>
    </source>
</evidence>
<feature type="region of interest" description="Disordered" evidence="11">
    <location>
        <begin position="470"/>
        <end position="494"/>
    </location>
</feature>
<sequence>MMPGSAKLDQIRWPDDVGILALEVYFPSEYVDQSELEQFDGVSTGKYTIGLGQDKMGFCSDREDVNSLCLTVVQKLMERHQIPYTAIGRLEVGTETILDKSKSTKTVLMQLFEESGNTSIEGIDTTNACYGGTAALFNAIHWIESSAWDGRFALVVASDIAVYATGNARCTGGAGAVAILLGDNAPLIFDRGLKATHMQHVYDFYKPNMASEYPVVDGKLSIECYLHALDKCYEIFSSKAQTAGIKGSSGSLLDCADAFVFHSPFCKLVCKSVGRLLLNDFLQDPDPDFTGRYSGLESFKGIKLENTYFNKDLETAFMTASKDIFEKKTKPSIYIANQVGNMYTPSVFGGLISYLVSGNAQDLAGKRVVLFSYGSGLASSMYSLRISDDLSPTSPLHKLLNNLSDVKTRLESRRKVPPKEFDRIMKLREETHNIAPYCPVGSVDILFPGTWYLAGVDSMHRRKYERKLHKESNEENLDPVVQNDTSKVSQSKQSFETFQEPKVHYRMYSKAAMAAAMKKFKETGCSIRKAAKEYGIPEASLRHRLSGRVNPEATRSGPPPLFSAVEETRLADHLKLAASFGYGYGRTEIIKFATEYAIEVGHRDQDHPLTPQWYASFMSRRPDLQIILKARSLNTQLLRATSIECVSAYYIELKKILNSYSLTDKIERIYIVNEKLVSTIDNTPIDLPSDESNSNDNPLVSWSNFTVIGCGNAQGCHIPPFFVFTGERMSKELRECKKHGVDVDTTDSGESNIVIMKRYMARHLIKSLPVRTPDNPVLLLYDGHNSSISLGLMEWAKTEHIVMFMLPSYASHVFQQVNAGIFGGFEKIYDNECRKYIRKHNTALTKQNICAFASKAYSKALSTENLKGAFKKLGICPLNLGNLVARGNLKFSNRKHLQILNQEDVKIDAVEEDAVAVEDNAEDVEENAAATEENLEAAEENVVAVGEADIEDEEAVIEAVEEGLVNENDITLVIDTSEPQPFFPVTGTTGIIVNVNPAKKCRYTSAIRSGKLSLEADIEHKNKSTRKRKRSKKTGLTK</sequence>
<evidence type="ECO:0000256" key="8">
    <source>
        <dbReference type="PIRSR" id="PIRSR610122-1"/>
    </source>
</evidence>
<dbReference type="Pfam" id="PF05225">
    <property type="entry name" value="HTH_psq"/>
    <property type="match status" value="1"/>
</dbReference>
<organism evidence="16 17">
    <name type="scientific">Sinanodonta woodiana</name>
    <name type="common">Chinese pond mussel</name>
    <name type="synonym">Anodonta woodiana</name>
    <dbReference type="NCBI Taxonomy" id="1069815"/>
    <lineage>
        <taxon>Eukaryota</taxon>
        <taxon>Metazoa</taxon>
        <taxon>Spiralia</taxon>
        <taxon>Lophotrochozoa</taxon>
        <taxon>Mollusca</taxon>
        <taxon>Bivalvia</taxon>
        <taxon>Autobranchia</taxon>
        <taxon>Heteroconchia</taxon>
        <taxon>Palaeoheterodonta</taxon>
        <taxon>Unionida</taxon>
        <taxon>Unionoidea</taxon>
        <taxon>Unionidae</taxon>
        <taxon>Unioninae</taxon>
        <taxon>Sinanodonta</taxon>
    </lineage>
</organism>
<feature type="domain" description="Hydroxymethylglutaryl-coenzyme A synthase C-terminal" evidence="15">
    <location>
        <begin position="187"/>
        <end position="467"/>
    </location>
</feature>
<name>A0ABD3W4Y8_SINWO</name>
<feature type="active site" description="Acyl-thioester intermediate" evidence="8">
    <location>
        <position position="129"/>
    </location>
</feature>
<feature type="region of interest" description="Disordered" evidence="11">
    <location>
        <begin position="1018"/>
        <end position="1038"/>
    </location>
</feature>
<dbReference type="Gene3D" id="3.40.47.10">
    <property type="match status" value="1"/>
</dbReference>
<keyword evidence="6" id="KW-1207">Sterol metabolism</keyword>
<dbReference type="InterPro" id="IPR013746">
    <property type="entry name" value="HMG_CoA_synt_C_dom"/>
</dbReference>
<dbReference type="EC" id="2.3.3.10" evidence="3"/>
<evidence type="ECO:0000313" key="17">
    <source>
        <dbReference type="Proteomes" id="UP001634394"/>
    </source>
</evidence>
<evidence type="ECO:0000259" key="12">
    <source>
        <dbReference type="Pfam" id="PF01154"/>
    </source>
</evidence>
<keyword evidence="5" id="KW-0752">Steroid biosynthesis</keyword>
<dbReference type="AlphaFoldDB" id="A0ABD3W4Y8"/>
<dbReference type="PANTHER" id="PTHR43323:SF2">
    <property type="entry name" value="HYDROXYMETHYLGLUTARYL-COA SYNTHASE"/>
    <property type="match status" value="1"/>
</dbReference>
<evidence type="ECO:0000259" key="13">
    <source>
        <dbReference type="Pfam" id="PF03184"/>
    </source>
</evidence>
<comment type="catalytic activity">
    <reaction evidence="7">
        <text>acetoacetyl-CoA + acetyl-CoA + H2O = (3S)-3-hydroxy-3-methylglutaryl-CoA + CoA + H(+)</text>
        <dbReference type="Rhea" id="RHEA:10188"/>
        <dbReference type="ChEBI" id="CHEBI:15377"/>
        <dbReference type="ChEBI" id="CHEBI:15378"/>
        <dbReference type="ChEBI" id="CHEBI:43074"/>
        <dbReference type="ChEBI" id="CHEBI:57286"/>
        <dbReference type="ChEBI" id="CHEBI:57287"/>
        <dbReference type="ChEBI" id="CHEBI:57288"/>
        <dbReference type="EC" id="2.3.3.10"/>
    </reaction>
    <physiologicalReaction direction="left-to-right" evidence="7">
        <dbReference type="Rhea" id="RHEA:10189"/>
    </physiologicalReaction>
</comment>
<dbReference type="GO" id="GO:0016126">
    <property type="term" value="P:sterol biosynthetic process"/>
    <property type="evidence" value="ECO:0007669"/>
    <property type="project" value="UniProtKB-KW"/>
</dbReference>
<dbReference type="InterPro" id="IPR016039">
    <property type="entry name" value="Thiolase-like"/>
</dbReference>